<evidence type="ECO:0000256" key="1">
    <source>
        <dbReference type="SAM" id="Phobius"/>
    </source>
</evidence>
<dbReference type="EMBL" id="MDVB01000007">
    <property type="protein sequence ID" value="PIT18131.1"/>
    <property type="molecule type" value="Genomic_DNA"/>
</dbReference>
<comment type="caution">
    <text evidence="2">The sequence shown here is derived from an EMBL/GenBank/DDBJ whole genome shotgun (WGS) entry which is preliminary data.</text>
</comment>
<keyword evidence="1" id="KW-0472">Membrane</keyword>
<dbReference type="Proteomes" id="UP000231293">
    <property type="component" value="Unassembled WGS sequence"/>
</dbReference>
<reference evidence="2 3" key="1">
    <citation type="journal article" date="2017" name="MBio">
        <title>Type VI secretion-mediated competition in the bee gut microbiome.</title>
        <authorList>
            <person name="Steele M.I."/>
            <person name="Kwong W.K."/>
            <person name="Powell J.E."/>
            <person name="Whiteley M."/>
            <person name="Moran N.A."/>
        </authorList>
    </citation>
    <scope>NUCLEOTIDE SEQUENCE [LARGE SCALE GENOMIC DNA]</scope>
    <source>
        <strain evidence="2 3">App2-2</strain>
    </source>
</reference>
<dbReference type="AlphaFoldDB" id="A0A2N9WWB4"/>
<protein>
    <recommendedName>
        <fullName evidence="4">Yip1 domain-containing protein</fullName>
    </recommendedName>
</protein>
<feature type="transmembrane region" description="Helical" evidence="1">
    <location>
        <begin position="113"/>
        <end position="133"/>
    </location>
</feature>
<organism evidence="2 3">
    <name type="scientific">Snodgrassella alvi</name>
    <dbReference type="NCBI Taxonomy" id="1196083"/>
    <lineage>
        <taxon>Bacteria</taxon>
        <taxon>Pseudomonadati</taxon>
        <taxon>Pseudomonadota</taxon>
        <taxon>Betaproteobacteria</taxon>
        <taxon>Neisseriales</taxon>
        <taxon>Neisseriaceae</taxon>
        <taxon>Snodgrassella</taxon>
    </lineage>
</organism>
<gene>
    <name evidence="2" type="ORF">BGI32_01425</name>
</gene>
<dbReference type="RefSeq" id="WP_100113065.1">
    <property type="nucleotide sequence ID" value="NZ_MDVB01000007.1"/>
</dbReference>
<keyword evidence="1" id="KW-1133">Transmembrane helix</keyword>
<evidence type="ECO:0008006" key="4">
    <source>
        <dbReference type="Google" id="ProtNLM"/>
    </source>
</evidence>
<accession>A0A2N9WWB4</accession>
<name>A0A2N9WWB4_9NEIS</name>
<sequence>MYQFFLDAWAALRLRFYPKTHYHYSPLTTFAVLLALGLINMANISQLLGHQAGITAFILALTVLRWSILSMTIEIILGYYNKQPGQWYGYVLVTEALLLPMIAMLYWPQALATLGSFWLIWTMVVQVSGFVRISQQNVFKVALAYIIYFLITSLAGGMLLFIFSAIGWLDINSMTQTFQQMLTTIPTAETGIH</sequence>
<feature type="transmembrane region" description="Helical" evidence="1">
    <location>
        <begin position="21"/>
        <end position="42"/>
    </location>
</feature>
<feature type="transmembrane region" description="Helical" evidence="1">
    <location>
        <begin position="145"/>
        <end position="169"/>
    </location>
</feature>
<evidence type="ECO:0000313" key="3">
    <source>
        <dbReference type="Proteomes" id="UP000231293"/>
    </source>
</evidence>
<feature type="transmembrane region" description="Helical" evidence="1">
    <location>
        <begin position="54"/>
        <end position="80"/>
    </location>
</feature>
<proteinExistence type="predicted"/>
<evidence type="ECO:0000313" key="2">
    <source>
        <dbReference type="EMBL" id="PIT18131.1"/>
    </source>
</evidence>
<feature type="transmembrane region" description="Helical" evidence="1">
    <location>
        <begin position="87"/>
        <end position="107"/>
    </location>
</feature>
<keyword evidence="1" id="KW-0812">Transmembrane</keyword>